<name>A0A418PNU6_9BACT</name>
<evidence type="ECO:0000313" key="2">
    <source>
        <dbReference type="Proteomes" id="UP000283522"/>
    </source>
</evidence>
<sequence length="202" mass="22322">MLRLKSLIALFIVSWVFFSCGSGEERPRLDENGLTPEINRLVSQEYLDALVDLGFVINRGGTPPILSGQFRVSPCYIAKSTAGDIQGISTRDFFLNLYDQKELTITVDFKQQSQEGNDIGSYIVGADDKFSIFVEVSELNTNTGARAKVLYAISGKKTSEGISDIKIANLMLDNFGNPNKIWIPNGTGRVFMDRDNLASPIQ</sequence>
<dbReference type="EMBL" id="QXML01000009">
    <property type="protein sequence ID" value="RIW13351.1"/>
    <property type="molecule type" value="Genomic_DNA"/>
</dbReference>
<organism evidence="1 2">
    <name type="scientific">Algoriphagus lacus</name>
    <dbReference type="NCBI Taxonomy" id="2056311"/>
    <lineage>
        <taxon>Bacteria</taxon>
        <taxon>Pseudomonadati</taxon>
        <taxon>Bacteroidota</taxon>
        <taxon>Cytophagia</taxon>
        <taxon>Cytophagales</taxon>
        <taxon>Cyclobacteriaceae</taxon>
        <taxon>Algoriphagus</taxon>
    </lineage>
</organism>
<dbReference type="Proteomes" id="UP000283522">
    <property type="component" value="Unassembled WGS sequence"/>
</dbReference>
<dbReference type="PROSITE" id="PS51257">
    <property type="entry name" value="PROKAR_LIPOPROTEIN"/>
    <property type="match status" value="1"/>
</dbReference>
<proteinExistence type="predicted"/>
<dbReference type="AlphaFoldDB" id="A0A418PNU6"/>
<comment type="caution">
    <text evidence="1">The sequence shown here is derived from an EMBL/GenBank/DDBJ whole genome shotgun (WGS) entry which is preliminary data.</text>
</comment>
<dbReference type="RefSeq" id="WP_119478937.1">
    <property type="nucleotide sequence ID" value="NZ_QXML01000009.1"/>
</dbReference>
<dbReference type="OrthoDB" id="673254at2"/>
<gene>
    <name evidence="1" type="ORF">D0X99_16375</name>
</gene>
<reference evidence="1 2" key="1">
    <citation type="submission" date="2018-09" db="EMBL/GenBank/DDBJ databases">
        <authorList>
            <person name="Wang X."/>
            <person name="Du Z."/>
        </authorList>
    </citation>
    <scope>NUCLEOTIDE SEQUENCE [LARGE SCALE GENOMIC DNA]</scope>
    <source>
        <strain evidence="1 2">N3</strain>
    </source>
</reference>
<accession>A0A418PNU6</accession>
<keyword evidence="2" id="KW-1185">Reference proteome</keyword>
<protein>
    <submittedName>
        <fullName evidence="1">Uncharacterized protein</fullName>
    </submittedName>
</protein>
<evidence type="ECO:0000313" key="1">
    <source>
        <dbReference type="EMBL" id="RIW13351.1"/>
    </source>
</evidence>